<evidence type="ECO:0000256" key="1">
    <source>
        <dbReference type="ARBA" id="ARBA00022801"/>
    </source>
</evidence>
<dbReference type="RefSeq" id="WP_178932168.1">
    <property type="nucleotide sequence ID" value="NZ_JACBAZ010000003.1"/>
</dbReference>
<dbReference type="InterPro" id="IPR013830">
    <property type="entry name" value="SGNH_hydro"/>
</dbReference>
<feature type="signal peptide" evidence="2">
    <location>
        <begin position="1"/>
        <end position="19"/>
    </location>
</feature>
<dbReference type="InterPro" id="IPR036514">
    <property type="entry name" value="SGNH_hydro_sf"/>
</dbReference>
<accession>A0A851GIB8</accession>
<dbReference type="InterPro" id="IPR005181">
    <property type="entry name" value="SASA"/>
</dbReference>
<gene>
    <name evidence="5" type="ORF">HW115_08360</name>
</gene>
<proteinExistence type="predicted"/>
<feature type="domain" description="Sialate O-acetylesterase" evidence="3">
    <location>
        <begin position="447"/>
        <end position="549"/>
    </location>
</feature>
<reference evidence="5 6" key="1">
    <citation type="submission" date="2020-07" db="EMBL/GenBank/DDBJ databases">
        <title>Roseicoccus Jingziensis gen. nov., sp. nov., isolated from coastal seawater.</title>
        <authorList>
            <person name="Feng X."/>
        </authorList>
    </citation>
    <scope>NUCLEOTIDE SEQUENCE [LARGE SCALE GENOMIC DNA]</scope>
    <source>
        <strain evidence="5 6">N1E253</strain>
    </source>
</reference>
<keyword evidence="6" id="KW-1185">Reference proteome</keyword>
<protein>
    <recommendedName>
        <fullName evidence="7">SGNH hydrolase-type esterase domain-containing protein</fullName>
    </recommendedName>
</protein>
<feature type="domain" description="SGNH hydrolase-type esterase" evidence="4">
    <location>
        <begin position="686"/>
        <end position="834"/>
    </location>
</feature>
<evidence type="ECO:0000259" key="3">
    <source>
        <dbReference type="Pfam" id="PF03629"/>
    </source>
</evidence>
<dbReference type="PANTHER" id="PTHR22901">
    <property type="entry name" value="SIALATE O-ACETYLESTERASE"/>
    <property type="match status" value="1"/>
</dbReference>
<dbReference type="Proteomes" id="UP000557872">
    <property type="component" value="Unassembled WGS sequence"/>
</dbReference>
<dbReference type="InterPro" id="IPR039329">
    <property type="entry name" value="SIAE"/>
</dbReference>
<dbReference type="AlphaFoldDB" id="A0A851GIB8"/>
<dbReference type="EMBL" id="JACBAZ010000003">
    <property type="protein sequence ID" value="NWK55621.1"/>
    <property type="molecule type" value="Genomic_DNA"/>
</dbReference>
<dbReference type="GO" id="GO:0001681">
    <property type="term" value="F:sialate O-acetylesterase activity"/>
    <property type="evidence" value="ECO:0007669"/>
    <property type="project" value="InterPro"/>
</dbReference>
<dbReference type="SUPFAM" id="SSF52266">
    <property type="entry name" value="SGNH hydrolase"/>
    <property type="match status" value="2"/>
</dbReference>
<keyword evidence="2" id="KW-0732">Signal</keyword>
<dbReference type="PANTHER" id="PTHR22901:SF0">
    <property type="entry name" value="SIALATE O-ACETYLESTERASE"/>
    <property type="match status" value="1"/>
</dbReference>
<dbReference type="Pfam" id="PF03629">
    <property type="entry name" value="SASA"/>
    <property type="match status" value="1"/>
</dbReference>
<keyword evidence="1" id="KW-0378">Hydrolase</keyword>
<evidence type="ECO:0000313" key="5">
    <source>
        <dbReference type="EMBL" id="NWK55621.1"/>
    </source>
</evidence>
<dbReference type="Pfam" id="PF13472">
    <property type="entry name" value="Lipase_GDSL_2"/>
    <property type="match status" value="1"/>
</dbReference>
<organism evidence="5 6">
    <name type="scientific">Oceaniferula marina</name>
    <dbReference type="NCBI Taxonomy" id="2748318"/>
    <lineage>
        <taxon>Bacteria</taxon>
        <taxon>Pseudomonadati</taxon>
        <taxon>Verrucomicrobiota</taxon>
        <taxon>Verrucomicrobiia</taxon>
        <taxon>Verrucomicrobiales</taxon>
        <taxon>Verrucomicrobiaceae</taxon>
        <taxon>Oceaniferula</taxon>
    </lineage>
</organism>
<dbReference type="Gene3D" id="3.40.50.1110">
    <property type="entry name" value="SGNH hydrolase"/>
    <property type="match status" value="2"/>
</dbReference>
<evidence type="ECO:0000313" key="6">
    <source>
        <dbReference type="Proteomes" id="UP000557872"/>
    </source>
</evidence>
<feature type="chain" id="PRO_5032428952" description="SGNH hydrolase-type esterase domain-containing protein" evidence="2">
    <location>
        <begin position="20"/>
        <end position="840"/>
    </location>
</feature>
<evidence type="ECO:0000259" key="4">
    <source>
        <dbReference type="Pfam" id="PF13472"/>
    </source>
</evidence>
<evidence type="ECO:0000256" key="2">
    <source>
        <dbReference type="SAM" id="SignalP"/>
    </source>
</evidence>
<sequence>MKFKNTLLALVVTTLVSEAAVTVDVEEVGSDVVISWSGSLNTTALTPGGGWAGGLRASFNRLLGAGGSNGLQSLQAPTIGFSGATASAGTFSTHAGTITASSTTGGGFGFLLEGAGTRIYLPHGYVDGTAISGSQTYAGQTILTLGIQDGFNYSWGTGATADNITVNATASPPATTKLGRVFTNHMVLQRGEAVNIYGHDSVNPGKQAVSVSFAGQVKKTITDGDGNWMITLDPMTANAIGQDLVVTGSSEVSIVDILIGEVWLAAGQSNMNWRVEQSPTPAQASTYPLIRMCDWEGSVGVGGGTVYNATAFSSLTPENFYRGAWQVMDATSVKNQSAVAYFFAHNLAVDLNVPIGIVDISYGGTSTEAYISPAALQNEPHLKEAFKRPHLCRNLGQWTSPRLFKNVYNNDVNGGNYTHTDPSKPHPHPLAPGFLYYTSMPFLIDFTFKGAIWYQGESNGEFTKGKYQINGNRLSDYQTMVMKTLINDWRTQFGKPNFPFHMVQLPRISGGGHTMWPYYREAQQRVANDMDCVEIATIMEYGGSSSNVHPANKEPVGGRLAKIARAKQYGDAITYGGPTYKSHTVSGNKITLEFDHIGGGLTDNDGGLLRNFEIAGKDRNFVAATATIVGNTIEVTAGSVLNPVAVRHAWHMNIDVDLYNADGWSSSSFRTDKWIVAPGRTIRVACIGDSITVSTGLAGGADSFLAQLEKVLGTSNFEVQNYSVAGAGFLLAGNKYSDTASYTSAIAYQPDIVLIGLGINDLSAWGFTQAQFETEYFAITDAFIQSGQDPLIIQWKGLATPDSTNSNLGTWNQWIEEAAGSTNSMMLDLGAPLKIQTTWF</sequence>
<evidence type="ECO:0008006" key="7">
    <source>
        <dbReference type="Google" id="ProtNLM"/>
    </source>
</evidence>
<name>A0A851GIB8_9BACT</name>
<dbReference type="GO" id="GO:0005975">
    <property type="term" value="P:carbohydrate metabolic process"/>
    <property type="evidence" value="ECO:0007669"/>
    <property type="project" value="TreeGrafter"/>
</dbReference>
<comment type="caution">
    <text evidence="5">The sequence shown here is derived from an EMBL/GenBank/DDBJ whole genome shotgun (WGS) entry which is preliminary data.</text>
</comment>